<evidence type="ECO:0000256" key="2">
    <source>
        <dbReference type="ARBA" id="ARBA00006966"/>
    </source>
</evidence>
<dbReference type="EMBL" id="JABBNB010000038">
    <property type="protein sequence ID" value="NMO04647.1"/>
    <property type="molecule type" value="Genomic_DNA"/>
</dbReference>
<comment type="cofactor">
    <cofactor evidence="1">
        <name>pyridoxal 5'-phosphate</name>
        <dbReference type="ChEBI" id="CHEBI:597326"/>
    </cofactor>
</comment>
<dbReference type="Gene3D" id="3.40.640.10">
    <property type="entry name" value="Type I PLP-dependent aspartate aminotransferase-like (Major domain)"/>
    <property type="match status" value="1"/>
</dbReference>
<evidence type="ECO:0000313" key="5">
    <source>
        <dbReference type="EMBL" id="NMO04647.1"/>
    </source>
</evidence>
<gene>
    <name evidence="5" type="ORF">HH308_25840</name>
</gene>
<dbReference type="Gene3D" id="3.90.1150.10">
    <property type="entry name" value="Aspartate Aminotransferase, domain 1"/>
    <property type="match status" value="1"/>
</dbReference>
<accession>A0A848L2D7</accession>
<dbReference type="PANTHER" id="PTHR48097">
    <property type="entry name" value="L-THREONINE ALDOLASE-RELATED"/>
    <property type="match status" value="1"/>
</dbReference>
<dbReference type="Proteomes" id="UP000550729">
    <property type="component" value="Unassembled WGS sequence"/>
</dbReference>
<dbReference type="Pfam" id="PF01212">
    <property type="entry name" value="Beta_elim_lyase"/>
    <property type="match status" value="1"/>
</dbReference>
<evidence type="ECO:0000259" key="4">
    <source>
        <dbReference type="Pfam" id="PF01212"/>
    </source>
</evidence>
<dbReference type="InterPro" id="IPR015421">
    <property type="entry name" value="PyrdxlP-dep_Trfase_major"/>
</dbReference>
<keyword evidence="3" id="KW-0663">Pyridoxal phosphate</keyword>
<feature type="domain" description="Aromatic amino acid beta-eliminating lyase/threonine aldolase" evidence="4">
    <location>
        <begin position="13"/>
        <end position="298"/>
    </location>
</feature>
<name>A0A848L2D7_9ACTN</name>
<organism evidence="5 6">
    <name type="scientific">Gordonia asplenii</name>
    <dbReference type="NCBI Taxonomy" id="2725283"/>
    <lineage>
        <taxon>Bacteria</taxon>
        <taxon>Bacillati</taxon>
        <taxon>Actinomycetota</taxon>
        <taxon>Actinomycetes</taxon>
        <taxon>Mycobacteriales</taxon>
        <taxon>Gordoniaceae</taxon>
        <taxon>Gordonia</taxon>
    </lineage>
</organism>
<evidence type="ECO:0000256" key="1">
    <source>
        <dbReference type="ARBA" id="ARBA00001933"/>
    </source>
</evidence>
<dbReference type="AlphaFoldDB" id="A0A848L2D7"/>
<dbReference type="GO" id="GO:0016829">
    <property type="term" value="F:lyase activity"/>
    <property type="evidence" value="ECO:0007669"/>
    <property type="project" value="InterPro"/>
</dbReference>
<comment type="caution">
    <text evidence="5">The sequence shown here is derived from an EMBL/GenBank/DDBJ whole genome shotgun (WGS) entry which is preliminary data.</text>
</comment>
<dbReference type="RefSeq" id="WP_170197151.1">
    <property type="nucleotide sequence ID" value="NZ_JABBNB010000038.1"/>
</dbReference>
<evidence type="ECO:0000256" key="3">
    <source>
        <dbReference type="ARBA" id="ARBA00022898"/>
    </source>
</evidence>
<evidence type="ECO:0000313" key="6">
    <source>
        <dbReference type="Proteomes" id="UP000550729"/>
    </source>
</evidence>
<proteinExistence type="inferred from homology"/>
<sequence length="363" mass="38634">MIERRHDPAKRGFASDNYAGVLPEVLDAIAVANGGHQSSYGADAYTAALAERVRELFGPSASAYPVFNGTGANVVALASMSQRWESVVCAASAHIHVDEGGAPESVAGLKLFTVPTSDGKLTVAGIEDALPDRAGDVHWAQPRVLSVAQATELGTVYSRAELGELVDYAHGRGWSVHVDGSRLANAAASLGVELAASTADVGVDVVSVGGTKSGLLGAELVLVLNPDAVRGVEYGRKSLMQLASKQRFLAAQFLALFSDGLWERVARHANSMAALLADAMADLPGVELTQKVQANAVFATLPREVSLRLMEQVPFYFWDEARGEVRWMCSWDTTEEDVRGFVELVRGELKCGEVRATHRAADT</sequence>
<dbReference type="InterPro" id="IPR015422">
    <property type="entry name" value="PyrdxlP-dep_Trfase_small"/>
</dbReference>
<dbReference type="SUPFAM" id="SSF53383">
    <property type="entry name" value="PLP-dependent transferases"/>
    <property type="match status" value="1"/>
</dbReference>
<comment type="similarity">
    <text evidence="2">Belongs to the threonine aldolase family.</text>
</comment>
<keyword evidence="6" id="KW-1185">Reference proteome</keyword>
<dbReference type="PANTHER" id="PTHR48097:SF5">
    <property type="entry name" value="LOW SPECIFICITY L-THREONINE ALDOLASE"/>
    <property type="match status" value="1"/>
</dbReference>
<dbReference type="InterPro" id="IPR015424">
    <property type="entry name" value="PyrdxlP-dep_Trfase"/>
</dbReference>
<dbReference type="GO" id="GO:0006520">
    <property type="term" value="P:amino acid metabolic process"/>
    <property type="evidence" value="ECO:0007669"/>
    <property type="project" value="InterPro"/>
</dbReference>
<protein>
    <submittedName>
        <fullName evidence="5">Threonine aldolase</fullName>
    </submittedName>
</protein>
<dbReference type="InterPro" id="IPR001597">
    <property type="entry name" value="ArAA_b-elim_lyase/Thr_aldolase"/>
</dbReference>
<reference evidence="5 6" key="1">
    <citation type="submission" date="2020-04" db="EMBL/GenBank/DDBJ databases">
        <title>Gordonia sp. nov. TBRC 11910.</title>
        <authorList>
            <person name="Suriyachadkun C."/>
        </authorList>
    </citation>
    <scope>NUCLEOTIDE SEQUENCE [LARGE SCALE GENOMIC DNA]</scope>
    <source>
        <strain evidence="5 6">TBRC 11910</strain>
    </source>
</reference>